<dbReference type="InterPro" id="IPR051782">
    <property type="entry name" value="ABC_Transporter_VariousFunc"/>
</dbReference>
<dbReference type="InterPro" id="IPR017871">
    <property type="entry name" value="ABC_transporter-like_CS"/>
</dbReference>
<evidence type="ECO:0000259" key="4">
    <source>
        <dbReference type="PROSITE" id="PS50893"/>
    </source>
</evidence>
<proteinExistence type="predicted"/>
<reference evidence="5 6" key="1">
    <citation type="submission" date="2018-12" db="EMBL/GenBank/DDBJ databases">
        <authorList>
            <person name="Yu L."/>
        </authorList>
    </citation>
    <scope>NUCLEOTIDE SEQUENCE [LARGE SCALE GENOMIC DNA]</scope>
    <source>
        <strain evidence="5 6">HAW-EB2</strain>
    </source>
</reference>
<dbReference type="GO" id="GO:0016887">
    <property type="term" value="F:ATP hydrolysis activity"/>
    <property type="evidence" value="ECO:0007669"/>
    <property type="project" value="InterPro"/>
</dbReference>
<dbReference type="OrthoDB" id="9804819at2"/>
<dbReference type="PROSITE" id="PS50893">
    <property type="entry name" value="ABC_TRANSPORTER_2"/>
    <property type="match status" value="1"/>
</dbReference>
<dbReference type="AlphaFoldDB" id="A0A3S0KCQ7"/>
<dbReference type="CDD" id="cd03230">
    <property type="entry name" value="ABC_DR_subfamily_A"/>
    <property type="match status" value="1"/>
</dbReference>
<dbReference type="SUPFAM" id="SSF52540">
    <property type="entry name" value="P-loop containing nucleoside triphosphate hydrolases"/>
    <property type="match status" value="1"/>
</dbReference>
<keyword evidence="2" id="KW-0547">Nucleotide-binding</keyword>
<evidence type="ECO:0000313" key="6">
    <source>
        <dbReference type="Proteomes" id="UP000267448"/>
    </source>
</evidence>
<gene>
    <name evidence="5" type="ORF">EKG38_00420</name>
</gene>
<evidence type="ECO:0000256" key="3">
    <source>
        <dbReference type="ARBA" id="ARBA00022840"/>
    </source>
</evidence>
<comment type="caution">
    <text evidence="5">The sequence shown here is derived from an EMBL/GenBank/DDBJ whole genome shotgun (WGS) entry which is preliminary data.</text>
</comment>
<dbReference type="InterPro" id="IPR003593">
    <property type="entry name" value="AAA+_ATPase"/>
</dbReference>
<organism evidence="5 6">
    <name type="scientific">Shewanella canadensis</name>
    <dbReference type="NCBI Taxonomy" id="271096"/>
    <lineage>
        <taxon>Bacteria</taxon>
        <taxon>Pseudomonadati</taxon>
        <taxon>Pseudomonadota</taxon>
        <taxon>Gammaproteobacteria</taxon>
        <taxon>Alteromonadales</taxon>
        <taxon>Shewanellaceae</taxon>
        <taxon>Shewanella</taxon>
    </lineage>
</organism>
<dbReference type="RefSeq" id="WP_126517652.1">
    <property type="nucleotide sequence ID" value="NZ_RXNU01000001.1"/>
</dbReference>
<dbReference type="Gene3D" id="3.40.50.300">
    <property type="entry name" value="P-loop containing nucleotide triphosphate hydrolases"/>
    <property type="match status" value="1"/>
</dbReference>
<sequence length="302" mass="33141">MNTAVAVSARNISHNFGTGVVLDDVSFEMNQGQTMALLGHNGAGKSTLIKILLGLITPTEGEINILGRNIRKNTNRSTIKLGYLPENVSFYDKLTGQEILTYFAELKGVGKNRVCELIEEFGLGYAKDRALKTYSKGMKQRLGFAQAILCEPELLLLDEPTVGLDPVASQFIYGKIDELKRLGCAVIVCTHELSLIENNIDTALILGKGRCLASGNLGELRYESRLKTRLTSPSLAALVNDSERLASLYTDNALLLDSESKQDVVQYLTAECGLFDFALKEPGLAEIYHFHMQKYSQLGVVS</sequence>
<name>A0A3S0KCQ7_9GAMM</name>
<evidence type="ECO:0000313" key="5">
    <source>
        <dbReference type="EMBL" id="RTR40424.1"/>
    </source>
</evidence>
<evidence type="ECO:0000256" key="2">
    <source>
        <dbReference type="ARBA" id="ARBA00022741"/>
    </source>
</evidence>
<dbReference type="Proteomes" id="UP000267448">
    <property type="component" value="Unassembled WGS sequence"/>
</dbReference>
<dbReference type="EMBL" id="RXNU01000001">
    <property type="protein sequence ID" value="RTR40424.1"/>
    <property type="molecule type" value="Genomic_DNA"/>
</dbReference>
<keyword evidence="1" id="KW-0813">Transport</keyword>
<dbReference type="InterPro" id="IPR027417">
    <property type="entry name" value="P-loop_NTPase"/>
</dbReference>
<dbReference type="Pfam" id="PF00005">
    <property type="entry name" value="ABC_tran"/>
    <property type="match status" value="1"/>
</dbReference>
<evidence type="ECO:0000256" key="1">
    <source>
        <dbReference type="ARBA" id="ARBA00022448"/>
    </source>
</evidence>
<dbReference type="PROSITE" id="PS00211">
    <property type="entry name" value="ABC_TRANSPORTER_1"/>
    <property type="match status" value="1"/>
</dbReference>
<dbReference type="PANTHER" id="PTHR42939">
    <property type="entry name" value="ABC TRANSPORTER ATP-BINDING PROTEIN ALBC-RELATED"/>
    <property type="match status" value="1"/>
</dbReference>
<feature type="domain" description="ABC transporter" evidence="4">
    <location>
        <begin position="7"/>
        <end position="233"/>
    </location>
</feature>
<dbReference type="GO" id="GO:0005524">
    <property type="term" value="F:ATP binding"/>
    <property type="evidence" value="ECO:0007669"/>
    <property type="project" value="UniProtKB-KW"/>
</dbReference>
<dbReference type="SMART" id="SM00382">
    <property type="entry name" value="AAA"/>
    <property type="match status" value="1"/>
</dbReference>
<keyword evidence="6" id="KW-1185">Reference proteome</keyword>
<accession>A0A3S0KCQ7</accession>
<protein>
    <submittedName>
        <fullName evidence="5">ABC transporter ATP-binding protein</fullName>
    </submittedName>
</protein>
<dbReference type="PANTHER" id="PTHR42939:SF1">
    <property type="entry name" value="ABC TRANSPORTER ATP-BINDING PROTEIN ALBC-RELATED"/>
    <property type="match status" value="1"/>
</dbReference>
<keyword evidence="3 5" id="KW-0067">ATP-binding</keyword>
<dbReference type="InterPro" id="IPR003439">
    <property type="entry name" value="ABC_transporter-like_ATP-bd"/>
</dbReference>